<keyword evidence="3" id="KW-1185">Reference proteome</keyword>
<accession>A0ABD3XJX7</accession>
<dbReference type="Pfam" id="PF18658">
    <property type="entry name" value="zf-C2H2_12"/>
    <property type="match status" value="1"/>
</dbReference>
<evidence type="ECO:0000259" key="1">
    <source>
        <dbReference type="Pfam" id="PF18658"/>
    </source>
</evidence>
<dbReference type="AlphaFoldDB" id="A0ABD3XJX7"/>
<dbReference type="Proteomes" id="UP001634394">
    <property type="component" value="Unassembled WGS sequence"/>
</dbReference>
<comment type="caution">
    <text evidence="2">The sequence shown here is derived from an EMBL/GenBank/DDBJ whole genome shotgun (WGS) entry which is preliminary data.</text>
</comment>
<dbReference type="PANTHER" id="PTHR45913">
    <property type="entry name" value="EPM2A-INTERACTING PROTEIN 1"/>
    <property type="match status" value="1"/>
</dbReference>
<name>A0ABD3XJX7_SINWO</name>
<dbReference type="EMBL" id="JBJQND010000002">
    <property type="protein sequence ID" value="KAL3886549.1"/>
    <property type="molecule type" value="Genomic_DNA"/>
</dbReference>
<gene>
    <name evidence="2" type="ORF">ACJMK2_026534</name>
</gene>
<sequence>MAANRKRKVDNENRQFNDDWTVQYCFVQQQKNVICLLCHSTVAMAKVSNIKRHYETKHQDFHNVVGDERTVRIESLRRSLNRQQNIFSKQSADFSAACEVSYEISLMIVKSGRPFTDGDFVKRCMITSEKLLPEAVRKLQTVSLDRMTLSYLSADVKRQLVDKAANFVYFSLATADSTDINSTAKLQGFVRVVSSSFDITEELIGMGFMKGQTTASAIFEETVRLCSSVSLDFTKLVRVTTDGAPTMTGESNGMVALLMKHRGKQNRQLVKLHCMIHQQNLCSKELAFQALMTLVTKTINFIYL</sequence>
<proteinExistence type="predicted"/>
<organism evidence="2 3">
    <name type="scientific">Sinanodonta woodiana</name>
    <name type="common">Chinese pond mussel</name>
    <name type="synonym">Anodonta woodiana</name>
    <dbReference type="NCBI Taxonomy" id="1069815"/>
    <lineage>
        <taxon>Eukaryota</taxon>
        <taxon>Metazoa</taxon>
        <taxon>Spiralia</taxon>
        <taxon>Lophotrochozoa</taxon>
        <taxon>Mollusca</taxon>
        <taxon>Bivalvia</taxon>
        <taxon>Autobranchia</taxon>
        <taxon>Heteroconchia</taxon>
        <taxon>Palaeoheterodonta</taxon>
        <taxon>Unionida</taxon>
        <taxon>Unionoidea</taxon>
        <taxon>Unionidae</taxon>
        <taxon>Unioninae</taxon>
        <taxon>Sinanodonta</taxon>
    </lineage>
</organism>
<evidence type="ECO:0000313" key="3">
    <source>
        <dbReference type="Proteomes" id="UP001634394"/>
    </source>
</evidence>
<evidence type="ECO:0000313" key="2">
    <source>
        <dbReference type="EMBL" id="KAL3886549.1"/>
    </source>
</evidence>
<feature type="domain" description="SPIN-DOC-like zinc-finger" evidence="1">
    <location>
        <begin position="19"/>
        <end position="72"/>
    </location>
</feature>
<protein>
    <recommendedName>
        <fullName evidence="1">SPIN-DOC-like zinc-finger domain-containing protein</fullName>
    </recommendedName>
</protein>
<dbReference type="InterPro" id="IPR040647">
    <property type="entry name" value="SPIN-DOC_Znf-C2H2"/>
</dbReference>
<dbReference type="PANTHER" id="PTHR45913:SF5">
    <property type="entry name" value="GENERAL TRANSCRIPTION FACTOR II-I REPEAT DOMAIN-CONTAINING PROTEIN 2A-LIKE PROTEIN"/>
    <property type="match status" value="1"/>
</dbReference>
<reference evidence="2 3" key="1">
    <citation type="submission" date="2024-11" db="EMBL/GenBank/DDBJ databases">
        <title>Chromosome-level genome assembly of the freshwater bivalve Anodonta woodiana.</title>
        <authorList>
            <person name="Chen X."/>
        </authorList>
    </citation>
    <scope>NUCLEOTIDE SEQUENCE [LARGE SCALE GENOMIC DNA]</scope>
    <source>
        <strain evidence="2">MN2024</strain>
        <tissue evidence="2">Gills</tissue>
    </source>
</reference>